<name>A0AAV7TJH3_PLEWA</name>
<reference evidence="2" key="1">
    <citation type="journal article" date="2022" name="bioRxiv">
        <title>Sequencing and chromosome-scale assembly of the giantPleurodeles waltlgenome.</title>
        <authorList>
            <person name="Brown T."/>
            <person name="Elewa A."/>
            <person name="Iarovenko S."/>
            <person name="Subramanian E."/>
            <person name="Araus A.J."/>
            <person name="Petzold A."/>
            <person name="Susuki M."/>
            <person name="Suzuki K.-i.T."/>
            <person name="Hayashi T."/>
            <person name="Toyoda A."/>
            <person name="Oliveira C."/>
            <person name="Osipova E."/>
            <person name="Leigh N.D."/>
            <person name="Simon A."/>
            <person name="Yun M.H."/>
        </authorList>
    </citation>
    <scope>NUCLEOTIDE SEQUENCE</scope>
    <source>
        <strain evidence="2">20211129_DDA</strain>
        <tissue evidence="2">Liver</tissue>
    </source>
</reference>
<evidence type="ECO:0000313" key="2">
    <source>
        <dbReference type="EMBL" id="KAJ1176593.1"/>
    </source>
</evidence>
<evidence type="ECO:0000256" key="1">
    <source>
        <dbReference type="SAM" id="MobiDB-lite"/>
    </source>
</evidence>
<sequence>MQRPSWGRRGHIATVGGAGGLPSRRLRPVSSLLLAPGAALGGPAGTRVLPEVRGACALGIEPHRRASARPLTWDGVAVAALEHSERPALRVRQCNGGAGIPQPAGLPPSRDILLDDLTGPQRQL</sequence>
<evidence type="ECO:0000313" key="3">
    <source>
        <dbReference type="Proteomes" id="UP001066276"/>
    </source>
</evidence>
<proteinExistence type="predicted"/>
<accession>A0AAV7TJH3</accession>
<protein>
    <submittedName>
        <fullName evidence="2">Uncharacterized protein</fullName>
    </submittedName>
</protein>
<comment type="caution">
    <text evidence="2">The sequence shown here is derived from an EMBL/GenBank/DDBJ whole genome shotgun (WGS) entry which is preliminary data.</text>
</comment>
<feature type="region of interest" description="Disordered" evidence="1">
    <location>
        <begin position="1"/>
        <end position="22"/>
    </location>
</feature>
<dbReference type="Proteomes" id="UP001066276">
    <property type="component" value="Chromosome 3_2"/>
</dbReference>
<gene>
    <name evidence="2" type="ORF">NDU88_001865</name>
</gene>
<dbReference type="EMBL" id="JANPWB010000006">
    <property type="protein sequence ID" value="KAJ1176593.1"/>
    <property type="molecule type" value="Genomic_DNA"/>
</dbReference>
<dbReference type="AlphaFoldDB" id="A0AAV7TJH3"/>
<keyword evidence="3" id="KW-1185">Reference proteome</keyword>
<organism evidence="2 3">
    <name type="scientific">Pleurodeles waltl</name>
    <name type="common">Iberian ribbed newt</name>
    <dbReference type="NCBI Taxonomy" id="8319"/>
    <lineage>
        <taxon>Eukaryota</taxon>
        <taxon>Metazoa</taxon>
        <taxon>Chordata</taxon>
        <taxon>Craniata</taxon>
        <taxon>Vertebrata</taxon>
        <taxon>Euteleostomi</taxon>
        <taxon>Amphibia</taxon>
        <taxon>Batrachia</taxon>
        <taxon>Caudata</taxon>
        <taxon>Salamandroidea</taxon>
        <taxon>Salamandridae</taxon>
        <taxon>Pleurodelinae</taxon>
        <taxon>Pleurodeles</taxon>
    </lineage>
</organism>
<feature type="compositionally biased region" description="Basic residues" evidence="1">
    <location>
        <begin position="1"/>
        <end position="11"/>
    </location>
</feature>
<feature type="region of interest" description="Disordered" evidence="1">
    <location>
        <begin position="93"/>
        <end position="124"/>
    </location>
</feature>